<dbReference type="EMBL" id="JAFIRA010000016">
    <property type="protein sequence ID" value="MCJ2542832.1"/>
    <property type="molecule type" value="Genomic_DNA"/>
</dbReference>
<accession>A0ABT0CAU6</accession>
<evidence type="ECO:0000313" key="2">
    <source>
        <dbReference type="Proteomes" id="UP000830835"/>
    </source>
</evidence>
<name>A0ABT0CAU6_THEVL</name>
<reference evidence="1" key="1">
    <citation type="submission" date="2021-02" db="EMBL/GenBank/DDBJ databases">
        <title>The CRISPR/cas machinery reduction and long-range gene transfer in the hot spring cyanobacterium Synechococcus.</title>
        <authorList>
            <person name="Dvorak P."/>
            <person name="Jahodarova E."/>
            <person name="Hasler P."/>
            <person name="Poulickova A."/>
        </authorList>
    </citation>
    <scope>NUCLEOTIDE SEQUENCE</scope>
    <source>
        <strain evidence="1">Rupite</strain>
    </source>
</reference>
<proteinExistence type="predicted"/>
<evidence type="ECO:0000313" key="1">
    <source>
        <dbReference type="EMBL" id="MCJ2542832.1"/>
    </source>
</evidence>
<organism evidence="1 2">
    <name type="scientific">Thermostichus vulcanus str. 'Rupite'</name>
    <dbReference type="NCBI Taxonomy" id="2813851"/>
    <lineage>
        <taxon>Bacteria</taxon>
        <taxon>Bacillati</taxon>
        <taxon>Cyanobacteriota</taxon>
        <taxon>Cyanophyceae</taxon>
        <taxon>Thermostichales</taxon>
        <taxon>Thermostichaceae</taxon>
        <taxon>Thermostichus</taxon>
    </lineage>
</organism>
<gene>
    <name evidence="1" type="ORF">JX360_07925</name>
</gene>
<keyword evidence="2" id="KW-1185">Reference proteome</keyword>
<dbReference type="RefSeq" id="WP_244350113.1">
    <property type="nucleotide sequence ID" value="NZ_JAFIRA010000016.1"/>
</dbReference>
<comment type="caution">
    <text evidence="1">The sequence shown here is derived from an EMBL/GenBank/DDBJ whole genome shotgun (WGS) entry which is preliminary data.</text>
</comment>
<sequence length="47" mass="5194">MESSVLLALGYPTRQKPEEGWTSDNVQQIGGGKRARMPEFVQISLTS</sequence>
<dbReference type="Proteomes" id="UP000830835">
    <property type="component" value="Unassembled WGS sequence"/>
</dbReference>
<protein>
    <submittedName>
        <fullName evidence="1">Uncharacterized protein</fullName>
    </submittedName>
</protein>